<proteinExistence type="predicted"/>
<dbReference type="EMBL" id="JARQGV010000004">
    <property type="protein sequence ID" value="MDT2251092.1"/>
    <property type="molecule type" value="Genomic_DNA"/>
</dbReference>
<dbReference type="AlphaFoldDB" id="A0AAP5JSI8"/>
<evidence type="ECO:0000313" key="1">
    <source>
        <dbReference type="EMBL" id="MDT2251092.1"/>
    </source>
</evidence>
<sequence length="47" mass="5492">MAERLKLAGVKHTFLTLPEEDYLFDRQIDKENIGRTLPRYLISCIAI</sequence>
<protein>
    <submittedName>
        <fullName evidence="1">Uncharacterized protein</fullName>
    </submittedName>
</protein>
<organism evidence="1 2">
    <name type="scientific">Paenibacillus larvae</name>
    <dbReference type="NCBI Taxonomy" id="1464"/>
    <lineage>
        <taxon>Bacteria</taxon>
        <taxon>Bacillati</taxon>
        <taxon>Bacillota</taxon>
        <taxon>Bacilli</taxon>
        <taxon>Bacillales</taxon>
        <taxon>Paenibacillaceae</taxon>
        <taxon>Paenibacillus</taxon>
    </lineage>
</organism>
<dbReference type="Proteomes" id="UP001259239">
    <property type="component" value="Unassembled WGS sequence"/>
</dbReference>
<reference evidence="1" key="2">
    <citation type="submission" date="2023-03" db="EMBL/GenBank/DDBJ databases">
        <authorList>
            <person name="Obshta O."/>
            <person name="Zabrodski M.W."/>
            <person name="Soomro T."/>
            <person name="Wilson G."/>
            <person name="Masood F."/>
            <person name="Thebeau J."/>
            <person name="Bezerra Da Silva M.C."/>
            <person name="Raza F."/>
            <person name="Biganski S."/>
            <person name="Jose M."/>
            <person name="Camilli M."/>
            <person name="Kozii I.V."/>
            <person name="Kozii R.V."/>
            <person name="Simko E."/>
            <person name="Wood S.C."/>
        </authorList>
    </citation>
    <scope>NUCLEOTIDE SEQUENCE</scope>
    <source>
        <strain evidence="1">PL001</strain>
    </source>
</reference>
<accession>A0AAP5JSI8</accession>
<gene>
    <name evidence="1" type="ORF">P7H09_06885</name>
</gene>
<comment type="caution">
    <text evidence="1">The sequence shown here is derived from an EMBL/GenBank/DDBJ whole genome shotgun (WGS) entry which is preliminary data.</text>
</comment>
<evidence type="ECO:0000313" key="2">
    <source>
        <dbReference type="Proteomes" id="UP001259239"/>
    </source>
</evidence>
<reference evidence="1" key="1">
    <citation type="journal article" date="2023" name="J. Vet. Diagn. Invest.">
        <title>Oxytetracycline-resistant Paenibacillus larvae identified in commercial beekeeping operations in Saskatchewan using pooled honey sampling.</title>
        <authorList>
            <person name="Obshta O."/>
            <person name="Zabrodski M.W."/>
            <person name="Soomro T."/>
            <person name="Wilson G."/>
            <person name="Masood F."/>
            <person name="Thebeau J."/>
            <person name="Silva M.C.B."/>
            <person name="Biganski S."/>
            <person name="Kozii I.V."/>
            <person name="Koziy R.V."/>
            <person name="Raza M.F."/>
            <person name="Jose M.S."/>
            <person name="Simko E."/>
            <person name="Wood S.C."/>
        </authorList>
    </citation>
    <scope>NUCLEOTIDE SEQUENCE</scope>
    <source>
        <strain evidence="1">PL001</strain>
    </source>
</reference>
<name>A0AAP5JSI8_9BACL</name>